<proteinExistence type="predicted"/>
<keyword evidence="1" id="KW-1133">Transmembrane helix</keyword>
<dbReference type="AlphaFoldDB" id="Q0FHV7"/>
<evidence type="ECO:0000313" key="2">
    <source>
        <dbReference type="EMBL" id="EAU43760.1"/>
    </source>
</evidence>
<dbReference type="Proteomes" id="UP000006230">
    <property type="component" value="Unassembled WGS sequence"/>
</dbReference>
<evidence type="ECO:0000256" key="1">
    <source>
        <dbReference type="SAM" id="Phobius"/>
    </source>
</evidence>
<comment type="caution">
    <text evidence="2">The sequence shown here is derived from an EMBL/GenBank/DDBJ whole genome shotgun (WGS) entry which is preliminary data.</text>
</comment>
<keyword evidence="1" id="KW-0812">Transmembrane</keyword>
<dbReference type="EMBL" id="AATQ01000067">
    <property type="protein sequence ID" value="EAU43760.1"/>
    <property type="molecule type" value="Genomic_DNA"/>
</dbReference>
<keyword evidence="3" id="KW-1185">Reference proteome</keyword>
<gene>
    <name evidence="2" type="ORF">R2601_24405</name>
</gene>
<dbReference type="HOGENOM" id="CLU_1097739_0_0_5"/>
<reference evidence="2 3" key="1">
    <citation type="journal article" date="2010" name="J. Bacteriol.">
        <title>Genome sequences of Pelagibaca bermudensis HTCC2601T and Maritimibacter alkaliphilus HTCC2654T, the type strains of two marine Roseobacter genera.</title>
        <authorList>
            <person name="Thrash J.C."/>
            <person name="Cho J.C."/>
            <person name="Ferriera S."/>
            <person name="Johnson J."/>
            <person name="Vergin K.L."/>
            <person name="Giovannoni S.J."/>
        </authorList>
    </citation>
    <scope>NUCLEOTIDE SEQUENCE [LARGE SCALE GENOMIC DNA]</scope>
    <source>
        <strain evidence="3">DSM 26914 / JCM 13377 / KCTC 12554 / HTCC2601</strain>
    </source>
</reference>
<protein>
    <recommendedName>
        <fullName evidence="4">DUF4760 domain-containing protein</fullName>
    </recommendedName>
</protein>
<organism evidence="2 3">
    <name type="scientific">Salipiger bermudensis (strain DSM 26914 / JCM 13377 / KCTC 12554 / HTCC2601)</name>
    <name type="common">Pelagibaca bermudensis</name>
    <dbReference type="NCBI Taxonomy" id="314265"/>
    <lineage>
        <taxon>Bacteria</taxon>
        <taxon>Pseudomonadati</taxon>
        <taxon>Pseudomonadota</taxon>
        <taxon>Alphaproteobacteria</taxon>
        <taxon>Rhodobacterales</taxon>
        <taxon>Roseobacteraceae</taxon>
        <taxon>Salipiger</taxon>
    </lineage>
</organism>
<keyword evidence="1" id="KW-0472">Membrane</keyword>
<evidence type="ECO:0008006" key="4">
    <source>
        <dbReference type="Google" id="ProtNLM"/>
    </source>
</evidence>
<accession>Q0FHV7</accession>
<sequence>MRKAFVSASSVHRVENSVCKMLIFKMTFNSLEGIAMTEEQAAELIIAINTMIAKQSMDALGTGEIISGAAGVVAVLAFFLSIYFFIAQKDNAAREYAEMRAEQRSATAFKLHDEFFGEEMLKARDIADRFLMERTGVHFRELHYGPEGEYMNSVFRVTEFYERLSLHHKYERIEINLSTDLFASIFIYWWHNYLKSGTEEPNWETHGRLSLLDSEFKKKLGNDKYNKLKVRATAELIKNREMARASPRRIEGA</sequence>
<feature type="transmembrane region" description="Helical" evidence="1">
    <location>
        <begin position="65"/>
        <end position="86"/>
    </location>
</feature>
<evidence type="ECO:0000313" key="3">
    <source>
        <dbReference type="Proteomes" id="UP000006230"/>
    </source>
</evidence>
<name>Q0FHV7_SALBH</name>